<dbReference type="STRING" id="1777144.AWB83_00490"/>
<organism evidence="4 5">
    <name type="scientific">Caballeronia ptereochthonis</name>
    <dbReference type="NCBI Taxonomy" id="1777144"/>
    <lineage>
        <taxon>Bacteria</taxon>
        <taxon>Pseudomonadati</taxon>
        <taxon>Pseudomonadota</taxon>
        <taxon>Betaproteobacteria</taxon>
        <taxon>Burkholderiales</taxon>
        <taxon>Burkholderiaceae</taxon>
        <taxon>Caballeronia</taxon>
    </lineage>
</organism>
<proteinExistence type="predicted"/>
<keyword evidence="1" id="KW-0408">Iron</keyword>
<dbReference type="AlphaFoldDB" id="A0A157ZDW1"/>
<feature type="domain" description="Phosphomevalonate dehydratase large subunit-like" evidence="3">
    <location>
        <begin position="3"/>
        <end position="404"/>
    </location>
</feature>
<evidence type="ECO:0000313" key="5">
    <source>
        <dbReference type="Proteomes" id="UP000054978"/>
    </source>
</evidence>
<keyword evidence="2" id="KW-0456">Lyase</keyword>
<accession>A0A157ZDW1</accession>
<sequence length="417" mass="43934">MLTLSPRDTAMLNGDLGDGLALAMRIVAATAHVMDAGTLIDVTSAHIDGCLYHGAASLDFVERFVASGAKVAVPTTLNVGSLDLIHPELFRGEADIASAGKRLMQAHIELGCEASFTCAPYQLKHRPRKDDQIAWAESNAIVFANSVLGARTSRYGDFLDLAAAITGRVPYAGLHVTENRAARVVIEAPDLSASPHRDASFAALGFLLGGEVGATVAAITGLPGDTTEDELKALGAAAASSGSVALFHAVGITPEAATLDEALQGRAPERTLRVTASDLAAVRARWSRAKPGDALAAVSLGTPHFSVDEFSRLAALFERHEGAPRCDFYVNTSRFVLWQLEEEGLVQKLAARGVQIVTDTCTYITPVMKQVSGLVMTNSGKWAHYAPANIGVTVAFGSMSECVRSAFEGKVCIDESV</sequence>
<dbReference type="EMBL" id="FCOB02000002">
    <property type="protein sequence ID" value="SAK43762.1"/>
    <property type="molecule type" value="Genomic_DNA"/>
</dbReference>
<dbReference type="RefSeq" id="WP_087042667.1">
    <property type="nucleotide sequence ID" value="NZ_FCOB02000002.1"/>
</dbReference>
<dbReference type="Proteomes" id="UP000054978">
    <property type="component" value="Unassembled WGS sequence"/>
</dbReference>
<dbReference type="PANTHER" id="PTHR36577">
    <property type="entry name" value="DUF521 DOMAIN PROTEIN (AFU_ORTHOLOGUE AFUA_6G00490)"/>
    <property type="match status" value="1"/>
</dbReference>
<dbReference type="PANTHER" id="PTHR36577:SF3">
    <property type="entry name" value="DUF521 DOMAIN PROTEIN (AFU_ORTHOLOGUE AFUA_6G00490)"/>
    <property type="match status" value="1"/>
</dbReference>
<dbReference type="InterPro" id="IPR007506">
    <property type="entry name" value="PMDh-L-like_dom"/>
</dbReference>
<keyword evidence="5" id="KW-1185">Reference proteome</keyword>
<protein>
    <submittedName>
        <fullName evidence="4">Aconitase subunit 1</fullName>
    </submittedName>
</protein>
<evidence type="ECO:0000313" key="4">
    <source>
        <dbReference type="EMBL" id="SAK43762.1"/>
    </source>
</evidence>
<dbReference type="CDD" id="cd01355">
    <property type="entry name" value="AcnX"/>
    <property type="match status" value="1"/>
</dbReference>
<gene>
    <name evidence="4" type="ORF">AWB83_00490</name>
</gene>
<evidence type="ECO:0000259" key="3">
    <source>
        <dbReference type="Pfam" id="PF04412"/>
    </source>
</evidence>
<name>A0A157ZDW1_9BURK</name>
<dbReference type="Pfam" id="PF04412">
    <property type="entry name" value="AcnX"/>
    <property type="match status" value="1"/>
</dbReference>
<comment type="caution">
    <text evidence="4">The sequence shown here is derived from an EMBL/GenBank/DDBJ whole genome shotgun (WGS) entry which is preliminary data.</text>
</comment>
<evidence type="ECO:0000256" key="1">
    <source>
        <dbReference type="ARBA" id="ARBA00023004"/>
    </source>
</evidence>
<evidence type="ECO:0000256" key="2">
    <source>
        <dbReference type="ARBA" id="ARBA00023239"/>
    </source>
</evidence>
<dbReference type="OrthoDB" id="1550274at2"/>
<dbReference type="GO" id="GO:0016829">
    <property type="term" value="F:lyase activity"/>
    <property type="evidence" value="ECO:0007669"/>
    <property type="project" value="UniProtKB-KW"/>
</dbReference>
<reference evidence="4" key="1">
    <citation type="submission" date="2016-01" db="EMBL/GenBank/DDBJ databases">
        <authorList>
            <person name="Peeters C."/>
        </authorList>
    </citation>
    <scope>NUCLEOTIDE SEQUENCE [LARGE SCALE GENOMIC DNA]</scope>
    <source>
        <strain evidence="4">LMG 29326</strain>
    </source>
</reference>